<dbReference type="EC" id="5.4.99.17" evidence="2"/>
<dbReference type="InterPro" id="IPR008930">
    <property type="entry name" value="Terpenoid_cyclase/PrenylTrfase"/>
</dbReference>
<evidence type="ECO:0000259" key="1">
    <source>
        <dbReference type="Pfam" id="PF13243"/>
    </source>
</evidence>
<dbReference type="AlphaFoldDB" id="A0A3B0RQF8"/>
<protein>
    <submittedName>
        <fullName evidence="2">Squalene---hopene cyclase @ Squalene---hopanol cyclase</fullName>
        <ecNumber evidence="2">4.2.1.129</ecNumber>
        <ecNumber evidence="2">5.4.99.17</ecNumber>
    </submittedName>
</protein>
<feature type="domain" description="Squalene cyclase C-terminal" evidence="1">
    <location>
        <begin position="1"/>
        <end position="46"/>
    </location>
</feature>
<name>A0A3B0RQF8_9ZZZZ</name>
<organism evidence="2">
    <name type="scientific">hydrothermal vent metagenome</name>
    <dbReference type="NCBI Taxonomy" id="652676"/>
    <lineage>
        <taxon>unclassified sequences</taxon>
        <taxon>metagenomes</taxon>
        <taxon>ecological metagenomes</taxon>
    </lineage>
</organism>
<reference evidence="2" key="1">
    <citation type="submission" date="2018-06" db="EMBL/GenBank/DDBJ databases">
        <authorList>
            <person name="Zhirakovskaya E."/>
        </authorList>
    </citation>
    <scope>NUCLEOTIDE SEQUENCE</scope>
</reference>
<dbReference type="GO" id="GO:0051007">
    <property type="term" value="F:squalene-hopene cyclase activity"/>
    <property type="evidence" value="ECO:0007669"/>
    <property type="project" value="UniProtKB-EC"/>
</dbReference>
<dbReference type="EMBL" id="UOEH01000138">
    <property type="protein sequence ID" value="VAV94367.1"/>
    <property type="molecule type" value="Genomic_DNA"/>
</dbReference>
<accession>A0A3B0RQF8</accession>
<dbReference type="GO" id="GO:0016829">
    <property type="term" value="F:lyase activity"/>
    <property type="evidence" value="ECO:0007669"/>
    <property type="project" value="UniProtKB-KW"/>
</dbReference>
<dbReference type="Pfam" id="PF13243">
    <property type="entry name" value="SQHop_cyclase_C"/>
    <property type="match status" value="1"/>
</dbReference>
<gene>
    <name evidence="2" type="ORF">MNBD_ALPHA05-1650</name>
</gene>
<sequence>WALMGLAAANRREDREAIERGVVFLMERQKDGTWQEPEYTGTGFPGYGVGATIKLGDPLLTERLKQGPELSRAFMINYNLYRHYFPLMAMGRVRKILA</sequence>
<keyword evidence="2" id="KW-0456">Lyase</keyword>
<dbReference type="SUPFAM" id="SSF48239">
    <property type="entry name" value="Terpenoid cyclases/Protein prenyltransferases"/>
    <property type="match status" value="1"/>
</dbReference>
<proteinExistence type="predicted"/>
<feature type="non-terminal residue" evidence="2">
    <location>
        <position position="1"/>
    </location>
</feature>
<dbReference type="EC" id="4.2.1.129" evidence="2"/>
<dbReference type="Gene3D" id="1.50.10.20">
    <property type="match status" value="1"/>
</dbReference>
<evidence type="ECO:0000313" key="2">
    <source>
        <dbReference type="EMBL" id="VAV94367.1"/>
    </source>
</evidence>
<dbReference type="InterPro" id="IPR032696">
    <property type="entry name" value="SQ_cyclase_C"/>
</dbReference>
<keyword evidence="2" id="KW-0413">Isomerase</keyword>